<reference evidence="1 2" key="1">
    <citation type="submission" date="2019-12" db="EMBL/GenBank/DDBJ databases">
        <authorList>
            <person name="Alioto T."/>
            <person name="Alioto T."/>
            <person name="Gomez Garrido J."/>
        </authorList>
    </citation>
    <scope>NUCLEOTIDE SEQUENCE [LARGE SCALE GENOMIC DNA]</scope>
</reference>
<comment type="caution">
    <text evidence="1">The sequence shown here is derived from an EMBL/GenBank/DDBJ whole genome shotgun (WGS) entry which is preliminary data.</text>
</comment>
<sequence>MPVSPLLTLPKNVVEGNGVNGFKQGIRIEGKMLKPKGMGQTMELAQIVGGHKYARNMIIFNADEGKISGNWNGYVTPNDVSELIDQKIGKAEIIERIWRGRVDAHVEKTEKVDPKLDGIG</sequence>
<accession>A0A8S0RJY8</accession>
<dbReference type="Gene3D" id="3.40.30.10">
    <property type="entry name" value="Glutaredoxin"/>
    <property type="match status" value="1"/>
</dbReference>
<name>A0A8S0RJY8_OLEEU</name>
<dbReference type="InterPro" id="IPR009737">
    <property type="entry name" value="Aim32/Apd1-like"/>
</dbReference>
<gene>
    <name evidence="1" type="ORF">OLEA9_A005850</name>
</gene>
<dbReference type="Proteomes" id="UP000594638">
    <property type="component" value="Unassembled WGS sequence"/>
</dbReference>
<dbReference type="PANTHER" id="PTHR31902">
    <property type="entry name" value="ACTIN PATCHES DISTAL PROTEIN 1"/>
    <property type="match status" value="1"/>
</dbReference>
<dbReference type="PANTHER" id="PTHR31902:SF10">
    <property type="entry name" value="SUCRASE_FERREDOXIN-LIKE FAMILY PROTEIN"/>
    <property type="match status" value="1"/>
</dbReference>
<keyword evidence="2" id="KW-1185">Reference proteome</keyword>
<proteinExistence type="predicted"/>
<evidence type="ECO:0000313" key="1">
    <source>
        <dbReference type="EMBL" id="CAA2979378.1"/>
    </source>
</evidence>
<dbReference type="AlphaFoldDB" id="A0A8S0RJY8"/>
<evidence type="ECO:0000313" key="2">
    <source>
        <dbReference type="Proteomes" id="UP000594638"/>
    </source>
</evidence>
<dbReference type="OrthoDB" id="10253744at2759"/>
<dbReference type="EMBL" id="CACTIH010003628">
    <property type="protein sequence ID" value="CAA2979378.1"/>
    <property type="molecule type" value="Genomic_DNA"/>
</dbReference>
<dbReference type="Gramene" id="OE9A005850T1">
    <property type="protein sequence ID" value="OE9A005850C1"/>
    <property type="gene ID" value="OE9A005850"/>
</dbReference>
<organism evidence="1 2">
    <name type="scientific">Olea europaea subsp. europaea</name>
    <dbReference type="NCBI Taxonomy" id="158383"/>
    <lineage>
        <taxon>Eukaryota</taxon>
        <taxon>Viridiplantae</taxon>
        <taxon>Streptophyta</taxon>
        <taxon>Embryophyta</taxon>
        <taxon>Tracheophyta</taxon>
        <taxon>Spermatophyta</taxon>
        <taxon>Magnoliopsida</taxon>
        <taxon>eudicotyledons</taxon>
        <taxon>Gunneridae</taxon>
        <taxon>Pentapetalae</taxon>
        <taxon>asterids</taxon>
        <taxon>lamiids</taxon>
        <taxon>Lamiales</taxon>
        <taxon>Oleaceae</taxon>
        <taxon>Oleeae</taxon>
        <taxon>Olea</taxon>
    </lineage>
</organism>
<protein>
    <submittedName>
        <fullName evidence="1">Altered inheritance of mitochondria 32</fullName>
    </submittedName>
</protein>
<dbReference type="Pfam" id="PF06999">
    <property type="entry name" value="Suc_Fer-like"/>
    <property type="match status" value="1"/>
</dbReference>